<evidence type="ECO:0000256" key="2">
    <source>
        <dbReference type="ARBA" id="ARBA00022741"/>
    </source>
</evidence>
<proteinExistence type="predicted"/>
<evidence type="ECO:0000259" key="4">
    <source>
        <dbReference type="PROSITE" id="PS50893"/>
    </source>
</evidence>
<organism evidence="5 6">
    <name type="scientific">Alishewanella maricola</name>
    <dbReference type="NCBI Taxonomy" id="2795740"/>
    <lineage>
        <taxon>Bacteria</taxon>
        <taxon>Pseudomonadati</taxon>
        <taxon>Pseudomonadota</taxon>
        <taxon>Gammaproteobacteria</taxon>
        <taxon>Alteromonadales</taxon>
        <taxon>Alteromonadaceae</taxon>
        <taxon>Alishewanella</taxon>
    </lineage>
</organism>
<dbReference type="PANTHER" id="PTHR42711:SF15">
    <property type="entry name" value="ABC-TYPE MULTIDRUG TRANSPORT SYSTEM, ATPASE COMPONENT"/>
    <property type="match status" value="1"/>
</dbReference>
<evidence type="ECO:0000256" key="1">
    <source>
        <dbReference type="ARBA" id="ARBA00022448"/>
    </source>
</evidence>
<dbReference type="InterPro" id="IPR003593">
    <property type="entry name" value="AAA+_ATPase"/>
</dbReference>
<dbReference type="InterPro" id="IPR003439">
    <property type="entry name" value="ABC_transporter-like_ATP-bd"/>
</dbReference>
<name>A0ABS8BZT2_9ALTE</name>
<evidence type="ECO:0000256" key="3">
    <source>
        <dbReference type="ARBA" id="ARBA00022840"/>
    </source>
</evidence>
<comment type="caution">
    <text evidence="5">The sequence shown here is derived from an EMBL/GenBank/DDBJ whole genome shotgun (WGS) entry which is preliminary data.</text>
</comment>
<dbReference type="InterPro" id="IPR050763">
    <property type="entry name" value="ABC_transporter_ATP-binding"/>
</dbReference>
<dbReference type="Proteomes" id="UP000633814">
    <property type="component" value="Unassembled WGS sequence"/>
</dbReference>
<dbReference type="PROSITE" id="PS00211">
    <property type="entry name" value="ABC_TRANSPORTER_1"/>
    <property type="match status" value="1"/>
</dbReference>
<dbReference type="GO" id="GO:0005524">
    <property type="term" value="F:ATP binding"/>
    <property type="evidence" value="ECO:0007669"/>
    <property type="project" value="UniProtKB-KW"/>
</dbReference>
<evidence type="ECO:0000313" key="6">
    <source>
        <dbReference type="Proteomes" id="UP000633814"/>
    </source>
</evidence>
<dbReference type="EMBL" id="JAEINI020000001">
    <property type="protein sequence ID" value="MCB5225448.1"/>
    <property type="molecule type" value="Genomic_DNA"/>
</dbReference>
<dbReference type="Gene3D" id="3.40.50.300">
    <property type="entry name" value="P-loop containing nucleotide triphosphate hydrolases"/>
    <property type="match status" value="1"/>
</dbReference>
<reference evidence="5 6" key="1">
    <citation type="submission" date="2021-10" db="EMBL/GenBank/DDBJ databases">
        <title>Alishewanella koreense sp. nov. isolated from seawater of southwestern coast in South Korea and the proposal for the reclassification of Rheinheimera perlucida and Rheinheimera tuosuensis as Arsukibacterium perlucida and Arsukibacterium tuosuensis.</title>
        <authorList>
            <person name="Kim K.H."/>
            <person name="Ruan W."/>
            <person name="Kim K.R."/>
            <person name="Baek J.H."/>
            <person name="Jeon C.O."/>
        </authorList>
    </citation>
    <scope>NUCLEOTIDE SEQUENCE [LARGE SCALE GENOMIC DNA]</scope>
    <source>
        <strain evidence="5 6">16-MA</strain>
    </source>
</reference>
<dbReference type="PROSITE" id="PS50893">
    <property type="entry name" value="ABC_TRANSPORTER_2"/>
    <property type="match status" value="1"/>
</dbReference>
<dbReference type="SUPFAM" id="SSF52540">
    <property type="entry name" value="P-loop containing nucleoside triphosphate hydrolases"/>
    <property type="match status" value="1"/>
</dbReference>
<dbReference type="InterPro" id="IPR027417">
    <property type="entry name" value="P-loop_NTPase"/>
</dbReference>
<evidence type="ECO:0000313" key="5">
    <source>
        <dbReference type="EMBL" id="MCB5225448.1"/>
    </source>
</evidence>
<keyword evidence="6" id="KW-1185">Reference proteome</keyword>
<feature type="domain" description="ABC transporter" evidence="4">
    <location>
        <begin position="5"/>
        <end position="236"/>
    </location>
</feature>
<dbReference type="RefSeq" id="WP_226749539.1">
    <property type="nucleotide sequence ID" value="NZ_JAEINI020000001.1"/>
</dbReference>
<accession>A0ABS8BZT2</accession>
<gene>
    <name evidence="5" type="ORF">JAO78_001270</name>
</gene>
<sequence>MEIALDISDLHKIYGSGTVALSGIDLQVKQGDFFALLGPNGAGKSTTIGVISSLVNKTQGKVRVFGFDIDTQLEAAKSCLGLVPQEFNFNQFETVLQIVINQAGYYGVPKTVALKRAEKYLGQLGLWEKRSAPARELSGGMKRRLMIARALMHEPKLLILDEPTAGVDIELRRSMWEFLKTINQQGVTIILTTHYLEEAEMLCRNIAIIDKGNIVENTTMKALLAKLGKETFIFDVAQLPANLQLTDFVWRQLDEQSIEVDVEKSQGLNPIFSQLSAQDVKVLSMRNKANRLEELFVTLVEHGREVAV</sequence>
<dbReference type="Pfam" id="PF00005">
    <property type="entry name" value="ABC_tran"/>
    <property type="match status" value="1"/>
</dbReference>
<dbReference type="PANTHER" id="PTHR42711">
    <property type="entry name" value="ABC TRANSPORTER ATP-BINDING PROTEIN"/>
    <property type="match status" value="1"/>
</dbReference>
<keyword evidence="1" id="KW-0813">Transport</keyword>
<dbReference type="CDD" id="cd03230">
    <property type="entry name" value="ABC_DR_subfamily_A"/>
    <property type="match status" value="1"/>
</dbReference>
<keyword evidence="2" id="KW-0547">Nucleotide-binding</keyword>
<dbReference type="SMART" id="SM00382">
    <property type="entry name" value="AAA"/>
    <property type="match status" value="1"/>
</dbReference>
<dbReference type="InterPro" id="IPR017871">
    <property type="entry name" value="ABC_transporter-like_CS"/>
</dbReference>
<keyword evidence="3 5" id="KW-0067">ATP-binding</keyword>
<protein>
    <submittedName>
        <fullName evidence="5">ABC transporter ATP-binding protein</fullName>
    </submittedName>
</protein>